<dbReference type="PRINTS" id="PR00081">
    <property type="entry name" value="GDHRDH"/>
</dbReference>
<evidence type="ECO:0000313" key="6">
    <source>
        <dbReference type="EMBL" id="KAF2788470.1"/>
    </source>
</evidence>
<comment type="catalytic activity">
    <reaction evidence="4">
        <text>a (3R)-hydroxyacyl-[ACP] + NADP(+) = a 3-oxoacyl-[ACP] + NADPH + H(+)</text>
        <dbReference type="Rhea" id="RHEA:17397"/>
        <dbReference type="Rhea" id="RHEA-COMP:9916"/>
        <dbReference type="Rhea" id="RHEA-COMP:9945"/>
        <dbReference type="ChEBI" id="CHEBI:15378"/>
        <dbReference type="ChEBI" id="CHEBI:57783"/>
        <dbReference type="ChEBI" id="CHEBI:58349"/>
        <dbReference type="ChEBI" id="CHEBI:78776"/>
        <dbReference type="ChEBI" id="CHEBI:78827"/>
        <dbReference type="EC" id="1.1.1.100"/>
    </reaction>
</comment>
<protein>
    <recommendedName>
        <fullName evidence="2">3-oxoacyl-[acyl-carrier-protein] reductase</fullName>
        <ecNumber evidence="2">1.1.1.100</ecNumber>
    </recommendedName>
</protein>
<dbReference type="Proteomes" id="UP000799757">
    <property type="component" value="Unassembled WGS sequence"/>
</dbReference>
<dbReference type="PANTHER" id="PTHR42879">
    <property type="entry name" value="3-OXOACYL-(ACYL-CARRIER-PROTEIN) REDUCTASE"/>
    <property type="match status" value="1"/>
</dbReference>
<dbReference type="InterPro" id="IPR036291">
    <property type="entry name" value="NAD(P)-bd_dom_sf"/>
</dbReference>
<reference evidence="6" key="1">
    <citation type="journal article" date="2020" name="Stud. Mycol.">
        <title>101 Dothideomycetes genomes: a test case for predicting lifestyles and emergence of pathogens.</title>
        <authorList>
            <person name="Haridas S."/>
            <person name="Albert R."/>
            <person name="Binder M."/>
            <person name="Bloem J."/>
            <person name="Labutti K."/>
            <person name="Salamov A."/>
            <person name="Andreopoulos B."/>
            <person name="Baker S."/>
            <person name="Barry K."/>
            <person name="Bills G."/>
            <person name="Bluhm B."/>
            <person name="Cannon C."/>
            <person name="Castanera R."/>
            <person name="Culley D."/>
            <person name="Daum C."/>
            <person name="Ezra D."/>
            <person name="Gonzalez J."/>
            <person name="Henrissat B."/>
            <person name="Kuo A."/>
            <person name="Liang C."/>
            <person name="Lipzen A."/>
            <person name="Lutzoni F."/>
            <person name="Magnuson J."/>
            <person name="Mondo S."/>
            <person name="Nolan M."/>
            <person name="Ohm R."/>
            <person name="Pangilinan J."/>
            <person name="Park H.-J."/>
            <person name="Ramirez L."/>
            <person name="Alfaro M."/>
            <person name="Sun H."/>
            <person name="Tritt A."/>
            <person name="Yoshinaga Y."/>
            <person name="Zwiers L.-H."/>
            <person name="Turgeon B."/>
            <person name="Goodwin S."/>
            <person name="Spatafora J."/>
            <person name="Crous P."/>
            <person name="Grigoriev I."/>
        </authorList>
    </citation>
    <scope>NUCLEOTIDE SEQUENCE</scope>
    <source>
        <strain evidence="6">CBS 109.77</strain>
    </source>
</reference>
<keyword evidence="3" id="KW-0521">NADP</keyword>
<dbReference type="PROSITE" id="PS00061">
    <property type="entry name" value="ADH_SHORT"/>
    <property type="match status" value="1"/>
</dbReference>
<dbReference type="InterPro" id="IPR050259">
    <property type="entry name" value="SDR"/>
</dbReference>
<dbReference type="PRINTS" id="PR00080">
    <property type="entry name" value="SDRFAMILY"/>
</dbReference>
<dbReference type="InterPro" id="IPR020904">
    <property type="entry name" value="Sc_DH/Rdtase_CS"/>
</dbReference>
<accession>A0A6A6WW77</accession>
<evidence type="ECO:0000313" key="7">
    <source>
        <dbReference type="Proteomes" id="UP000799757"/>
    </source>
</evidence>
<sequence>MPQVAFVSGAGRGIGKAIAIRLAQDGFDVAINDILASKEALEETASEIKRIGRKVSVALADVSKWAEIESAIDASVKELGGLHVMVANAGMCRIKPMLEITPEEWEQELSVNLTGMFYQYQLAAKQMIKQGSGGKIIGAASMVAHKGVPMMAGYSASKWGVRGLTQVAAQEFAKHGITVVNYCPGMVNTPMWASVDEYYRKYFGGKPGEHKAKFESNILVGRLSEPEDIAKFVSYLASKECDYITGQSLLIDGGCFLT</sequence>
<dbReference type="AlphaFoldDB" id="A0A6A6WW77"/>
<dbReference type="SUPFAM" id="SSF51735">
    <property type="entry name" value="NAD(P)-binding Rossmann-fold domains"/>
    <property type="match status" value="1"/>
</dbReference>
<dbReference type="InterPro" id="IPR002347">
    <property type="entry name" value="SDR_fam"/>
</dbReference>
<organism evidence="6 7">
    <name type="scientific">Melanomma pulvis-pyrius CBS 109.77</name>
    <dbReference type="NCBI Taxonomy" id="1314802"/>
    <lineage>
        <taxon>Eukaryota</taxon>
        <taxon>Fungi</taxon>
        <taxon>Dikarya</taxon>
        <taxon>Ascomycota</taxon>
        <taxon>Pezizomycotina</taxon>
        <taxon>Dothideomycetes</taxon>
        <taxon>Pleosporomycetidae</taxon>
        <taxon>Pleosporales</taxon>
        <taxon>Melanommataceae</taxon>
        <taxon>Melanomma</taxon>
    </lineage>
</organism>
<dbReference type="OrthoDB" id="498125at2759"/>
<dbReference type="GO" id="GO:0032787">
    <property type="term" value="P:monocarboxylic acid metabolic process"/>
    <property type="evidence" value="ECO:0007669"/>
    <property type="project" value="UniProtKB-ARBA"/>
</dbReference>
<dbReference type="EC" id="1.1.1.100" evidence="2"/>
<evidence type="ECO:0000256" key="3">
    <source>
        <dbReference type="ARBA" id="ARBA00022857"/>
    </source>
</evidence>
<dbReference type="Pfam" id="PF00106">
    <property type="entry name" value="adh_short"/>
    <property type="match status" value="1"/>
</dbReference>
<evidence type="ECO:0000256" key="5">
    <source>
        <dbReference type="RuleBase" id="RU000363"/>
    </source>
</evidence>
<keyword evidence="7" id="KW-1185">Reference proteome</keyword>
<proteinExistence type="inferred from homology"/>
<gene>
    <name evidence="6" type="ORF">K505DRAFT_255457</name>
</gene>
<evidence type="ECO:0000256" key="4">
    <source>
        <dbReference type="ARBA" id="ARBA00048508"/>
    </source>
</evidence>
<dbReference type="Gene3D" id="3.40.50.720">
    <property type="entry name" value="NAD(P)-binding Rossmann-like Domain"/>
    <property type="match status" value="1"/>
</dbReference>
<evidence type="ECO:0000256" key="2">
    <source>
        <dbReference type="ARBA" id="ARBA00012948"/>
    </source>
</evidence>
<dbReference type="EMBL" id="MU002213">
    <property type="protein sequence ID" value="KAF2788470.1"/>
    <property type="molecule type" value="Genomic_DNA"/>
</dbReference>
<name>A0A6A6WW77_9PLEO</name>
<comment type="similarity">
    <text evidence="1 5">Belongs to the short-chain dehydrogenases/reductases (SDR) family.</text>
</comment>
<dbReference type="PANTHER" id="PTHR42879:SF2">
    <property type="entry name" value="3-OXOACYL-[ACYL-CARRIER-PROTEIN] REDUCTASE FABG"/>
    <property type="match status" value="1"/>
</dbReference>
<dbReference type="GO" id="GO:0004316">
    <property type="term" value="F:3-oxoacyl-[acyl-carrier-protein] reductase (NADPH) activity"/>
    <property type="evidence" value="ECO:0007669"/>
    <property type="project" value="UniProtKB-EC"/>
</dbReference>
<dbReference type="FunFam" id="3.40.50.720:FF:000084">
    <property type="entry name" value="Short-chain dehydrogenase reductase"/>
    <property type="match status" value="1"/>
</dbReference>
<evidence type="ECO:0000256" key="1">
    <source>
        <dbReference type="ARBA" id="ARBA00006484"/>
    </source>
</evidence>